<dbReference type="STRING" id="59895.A0A118K6U0"/>
<organism evidence="1 2">
    <name type="scientific">Cynara cardunculus var. scolymus</name>
    <name type="common">Globe artichoke</name>
    <name type="synonym">Cynara scolymus</name>
    <dbReference type="NCBI Taxonomy" id="59895"/>
    <lineage>
        <taxon>Eukaryota</taxon>
        <taxon>Viridiplantae</taxon>
        <taxon>Streptophyta</taxon>
        <taxon>Embryophyta</taxon>
        <taxon>Tracheophyta</taxon>
        <taxon>Spermatophyta</taxon>
        <taxon>Magnoliopsida</taxon>
        <taxon>eudicotyledons</taxon>
        <taxon>Gunneridae</taxon>
        <taxon>Pentapetalae</taxon>
        <taxon>asterids</taxon>
        <taxon>campanulids</taxon>
        <taxon>Asterales</taxon>
        <taxon>Asteraceae</taxon>
        <taxon>Carduoideae</taxon>
        <taxon>Cardueae</taxon>
        <taxon>Carduinae</taxon>
        <taxon>Cynara</taxon>
    </lineage>
</organism>
<name>A0A118K6U0_CYNCS</name>
<evidence type="ECO:0000313" key="1">
    <source>
        <dbReference type="EMBL" id="KVI11190.1"/>
    </source>
</evidence>
<comment type="caution">
    <text evidence="1">The sequence shown here is derived from an EMBL/GenBank/DDBJ whole genome shotgun (WGS) entry which is preliminary data.</text>
</comment>
<gene>
    <name evidence="1" type="ORF">Ccrd_010403</name>
</gene>
<reference evidence="1 2" key="1">
    <citation type="journal article" date="2016" name="Sci. Rep.">
        <title>The genome sequence of the outbreeding globe artichoke constructed de novo incorporating a phase-aware low-pass sequencing strategy of F1 progeny.</title>
        <authorList>
            <person name="Scaglione D."/>
            <person name="Reyes-Chin-Wo S."/>
            <person name="Acquadro A."/>
            <person name="Froenicke L."/>
            <person name="Portis E."/>
            <person name="Beitel C."/>
            <person name="Tirone M."/>
            <person name="Mauro R."/>
            <person name="Lo Monaco A."/>
            <person name="Mauromicale G."/>
            <person name="Faccioli P."/>
            <person name="Cattivelli L."/>
            <person name="Rieseberg L."/>
            <person name="Michelmore R."/>
            <person name="Lanteri S."/>
        </authorList>
    </citation>
    <scope>NUCLEOTIDE SEQUENCE [LARGE SCALE GENOMIC DNA]</scope>
    <source>
        <strain evidence="1">2C</strain>
    </source>
</reference>
<protein>
    <submittedName>
        <fullName evidence="1">Uncharacterized protein</fullName>
    </submittedName>
</protein>
<proteinExistence type="predicted"/>
<dbReference type="AlphaFoldDB" id="A0A118K6U0"/>
<accession>A0A118K6U0</accession>
<evidence type="ECO:0000313" key="2">
    <source>
        <dbReference type="Proteomes" id="UP000243975"/>
    </source>
</evidence>
<dbReference type="Gramene" id="KVI11190">
    <property type="protein sequence ID" value="KVI11190"/>
    <property type="gene ID" value="Ccrd_010403"/>
</dbReference>
<keyword evidence="2" id="KW-1185">Reference proteome</keyword>
<dbReference type="EMBL" id="LEKV01000810">
    <property type="protein sequence ID" value="KVI11190.1"/>
    <property type="molecule type" value="Genomic_DNA"/>
</dbReference>
<dbReference type="Proteomes" id="UP000243975">
    <property type="component" value="Unassembled WGS sequence"/>
</dbReference>
<sequence>MSSYGTARNFFLQFATCYGRKLLPNAISATICYLLRQEISATEAEAPAPTTIFFHCLKVLRENQILHSDLKPQFCKRISSLPELQKQPANLSQLAVARDFCRSRKKKIKQNEKEGGRRIRILIENGVRTRHRSMFVIIGDKSRDQANLIDFFGADLGQSYTLHGDDRPRCSDSFGGHPNCIIAFICLYARGNFNTSNGFAFRI</sequence>